<reference evidence="3" key="1">
    <citation type="journal article" date="2023" name="Mol. Phylogenet. Evol.">
        <title>Genome-scale phylogeny and comparative genomics of the fungal order Sordariales.</title>
        <authorList>
            <person name="Hensen N."/>
            <person name="Bonometti L."/>
            <person name="Westerberg I."/>
            <person name="Brannstrom I.O."/>
            <person name="Guillou S."/>
            <person name="Cros-Aarteil S."/>
            <person name="Calhoun S."/>
            <person name="Haridas S."/>
            <person name="Kuo A."/>
            <person name="Mondo S."/>
            <person name="Pangilinan J."/>
            <person name="Riley R."/>
            <person name="LaButti K."/>
            <person name="Andreopoulos B."/>
            <person name="Lipzen A."/>
            <person name="Chen C."/>
            <person name="Yan M."/>
            <person name="Daum C."/>
            <person name="Ng V."/>
            <person name="Clum A."/>
            <person name="Steindorff A."/>
            <person name="Ohm R.A."/>
            <person name="Martin F."/>
            <person name="Silar P."/>
            <person name="Natvig D.O."/>
            <person name="Lalanne C."/>
            <person name="Gautier V."/>
            <person name="Ament-Velasquez S.L."/>
            <person name="Kruys A."/>
            <person name="Hutchinson M.I."/>
            <person name="Powell A.J."/>
            <person name="Barry K."/>
            <person name="Miller A.N."/>
            <person name="Grigoriev I.V."/>
            <person name="Debuchy R."/>
            <person name="Gladieux P."/>
            <person name="Hiltunen Thoren M."/>
            <person name="Johannesson H."/>
        </authorList>
    </citation>
    <scope>NUCLEOTIDE SEQUENCE</scope>
    <source>
        <strain evidence="3">CBS 990.96</strain>
    </source>
</reference>
<dbReference type="GO" id="GO:0016787">
    <property type="term" value="F:hydrolase activity"/>
    <property type="evidence" value="ECO:0007669"/>
    <property type="project" value="UniProtKB-KW"/>
</dbReference>
<evidence type="ECO:0000259" key="2">
    <source>
        <dbReference type="Pfam" id="PF01764"/>
    </source>
</evidence>
<dbReference type="Pfam" id="PF01764">
    <property type="entry name" value="Lipase_3"/>
    <property type="match status" value="1"/>
</dbReference>
<keyword evidence="3" id="KW-0378">Hydrolase</keyword>
<feature type="compositionally biased region" description="Basic residues" evidence="1">
    <location>
        <begin position="241"/>
        <end position="250"/>
    </location>
</feature>
<dbReference type="InterPro" id="IPR002921">
    <property type="entry name" value="Fungal_lipase-type"/>
</dbReference>
<evidence type="ECO:0000313" key="3">
    <source>
        <dbReference type="EMBL" id="KAK4229794.1"/>
    </source>
</evidence>
<feature type="domain" description="Fungal lipase-type" evidence="2">
    <location>
        <begin position="343"/>
        <end position="496"/>
    </location>
</feature>
<evidence type="ECO:0000256" key="1">
    <source>
        <dbReference type="SAM" id="MobiDB-lite"/>
    </source>
</evidence>
<dbReference type="AlphaFoldDB" id="A0AAN7BUD0"/>
<feature type="compositionally biased region" description="Low complexity" evidence="1">
    <location>
        <begin position="523"/>
        <end position="533"/>
    </location>
</feature>
<dbReference type="Gene3D" id="3.40.50.1820">
    <property type="entry name" value="alpha/beta hydrolase"/>
    <property type="match status" value="1"/>
</dbReference>
<sequence length="622" mass="68191">MGFFVRSKKAKKEPPKSKPQQQQQQQQPSKTQRQLPSQPRQALPALPPPQSPPSTQIPGPNGWHHGSPFQPAGLLPPPPGWNGAQPAYQHSPPSIIVNQHHYYLGPPPSSSQQSQQSQFSNYSQQLPPPSYTTSCGPLRKLNLGSAVDLAKEICQETGIQKLISNSLPSLNNCGTQLIRQTDVLMDEISNQLNDVLTLIDRENFKGREKEILAWQPPQAQAQVVQAPPPPPSTSDKSLFKPPKRSPKKDHPKGTTTAAATVVSGGIFGKVDLYANSRLPLNLPPLKLYIPTYPLLCLAAQYSERVYEKPTGNERDTHVDADWKVGTKAMVIKSMPMDYMNTIVFAIRGTATFMDWTVNLNSAPTSPAGFLDDTSNLCHSGFLSVARKMVAPVARRLRQLLEEDPTRASYSLLITGHSAGGAVAALLYSHMLATSKQAKSELNTVAGFFKRVHCITFGTPPISIRPLTKPDDFHRRPQLRKSLFFSFVNEGDPVARADKAYVKSLLELFAAPAPPPMAEKKSRSSSGRQSSSSSTAKPVWKLPENKLSCAGRIVVLRSGDPKVRSKGRKKTVEERLNEGVVAQITSDEQLRKVIWGDPVAHVMRLYAGRIETLAVGAVTGRGY</sequence>
<feature type="compositionally biased region" description="Low complexity" evidence="1">
    <location>
        <begin position="18"/>
        <end position="44"/>
    </location>
</feature>
<feature type="region of interest" description="Disordered" evidence="1">
    <location>
        <begin position="514"/>
        <end position="537"/>
    </location>
</feature>
<dbReference type="SUPFAM" id="SSF53474">
    <property type="entry name" value="alpha/beta-Hydrolases"/>
    <property type="match status" value="1"/>
</dbReference>
<name>A0AAN7BUD0_9PEZI</name>
<gene>
    <name evidence="3" type="ORF">QBC38DRAFT_534768</name>
</gene>
<reference evidence="3" key="2">
    <citation type="submission" date="2023-05" db="EMBL/GenBank/DDBJ databases">
        <authorList>
            <consortium name="Lawrence Berkeley National Laboratory"/>
            <person name="Steindorff A."/>
            <person name="Hensen N."/>
            <person name="Bonometti L."/>
            <person name="Westerberg I."/>
            <person name="Brannstrom I.O."/>
            <person name="Guillou S."/>
            <person name="Cros-Aarteil S."/>
            <person name="Calhoun S."/>
            <person name="Haridas S."/>
            <person name="Kuo A."/>
            <person name="Mondo S."/>
            <person name="Pangilinan J."/>
            <person name="Riley R."/>
            <person name="Labutti K."/>
            <person name="Andreopoulos B."/>
            <person name="Lipzen A."/>
            <person name="Chen C."/>
            <person name="Yanf M."/>
            <person name="Daum C."/>
            <person name="Ng V."/>
            <person name="Clum A."/>
            <person name="Ohm R."/>
            <person name="Martin F."/>
            <person name="Silar P."/>
            <person name="Natvig D."/>
            <person name="Lalanne C."/>
            <person name="Gautier V."/>
            <person name="Ament-Velasquez S.L."/>
            <person name="Kruys A."/>
            <person name="Hutchinson M.I."/>
            <person name="Powell A.J."/>
            <person name="Barry K."/>
            <person name="Miller A.N."/>
            <person name="Grigoriev I.V."/>
            <person name="Debuchy R."/>
            <person name="Gladieux P."/>
            <person name="Thoren M.H."/>
            <person name="Johannesson H."/>
        </authorList>
    </citation>
    <scope>NUCLEOTIDE SEQUENCE</scope>
    <source>
        <strain evidence="3">CBS 990.96</strain>
    </source>
</reference>
<feature type="compositionally biased region" description="Low complexity" evidence="1">
    <location>
        <begin position="110"/>
        <end position="125"/>
    </location>
</feature>
<dbReference type="CDD" id="cd00519">
    <property type="entry name" value="Lipase_3"/>
    <property type="match status" value="1"/>
</dbReference>
<feature type="region of interest" description="Disordered" evidence="1">
    <location>
        <begin position="1"/>
        <end position="133"/>
    </location>
</feature>
<dbReference type="GO" id="GO:0006629">
    <property type="term" value="P:lipid metabolic process"/>
    <property type="evidence" value="ECO:0007669"/>
    <property type="project" value="InterPro"/>
</dbReference>
<accession>A0AAN7BUD0</accession>
<dbReference type="Proteomes" id="UP001301958">
    <property type="component" value="Unassembled WGS sequence"/>
</dbReference>
<keyword evidence="4" id="KW-1185">Reference proteome</keyword>
<protein>
    <submittedName>
        <fullName evidence="3">Alpha/Beta hydrolase protein</fullName>
    </submittedName>
</protein>
<dbReference type="EMBL" id="MU865304">
    <property type="protein sequence ID" value="KAK4229794.1"/>
    <property type="molecule type" value="Genomic_DNA"/>
</dbReference>
<organism evidence="3 4">
    <name type="scientific">Podospora fimiseda</name>
    <dbReference type="NCBI Taxonomy" id="252190"/>
    <lineage>
        <taxon>Eukaryota</taxon>
        <taxon>Fungi</taxon>
        <taxon>Dikarya</taxon>
        <taxon>Ascomycota</taxon>
        <taxon>Pezizomycotina</taxon>
        <taxon>Sordariomycetes</taxon>
        <taxon>Sordariomycetidae</taxon>
        <taxon>Sordariales</taxon>
        <taxon>Podosporaceae</taxon>
        <taxon>Podospora</taxon>
    </lineage>
</organism>
<dbReference type="PANTHER" id="PTHR46023">
    <property type="entry name" value="LIPASE CLASS 3 PROTEIN-LIKE"/>
    <property type="match status" value="1"/>
</dbReference>
<proteinExistence type="predicted"/>
<evidence type="ECO:0000313" key="4">
    <source>
        <dbReference type="Proteomes" id="UP001301958"/>
    </source>
</evidence>
<dbReference type="InterPro" id="IPR029058">
    <property type="entry name" value="AB_hydrolase_fold"/>
</dbReference>
<feature type="compositionally biased region" description="Low complexity" evidence="1">
    <location>
        <begin position="216"/>
        <end position="225"/>
    </location>
</feature>
<dbReference type="PANTHER" id="PTHR46023:SF6">
    <property type="entry name" value="LIPASE CLASS 3 FAMILY PROTEIN"/>
    <property type="match status" value="1"/>
</dbReference>
<feature type="compositionally biased region" description="Basic residues" evidence="1">
    <location>
        <begin position="1"/>
        <end position="11"/>
    </location>
</feature>
<feature type="region of interest" description="Disordered" evidence="1">
    <location>
        <begin position="216"/>
        <end position="255"/>
    </location>
</feature>
<comment type="caution">
    <text evidence="3">The sequence shown here is derived from an EMBL/GenBank/DDBJ whole genome shotgun (WGS) entry which is preliminary data.</text>
</comment>